<dbReference type="SUPFAM" id="SSF47413">
    <property type="entry name" value="lambda repressor-like DNA-binding domains"/>
    <property type="match status" value="2"/>
</dbReference>
<name>A0A318RD25_WILLI</name>
<evidence type="ECO:0000313" key="5">
    <source>
        <dbReference type="Proteomes" id="UP000247591"/>
    </source>
</evidence>
<dbReference type="InterPro" id="IPR050807">
    <property type="entry name" value="TransReg_Diox_bact_type"/>
</dbReference>
<dbReference type="InterPro" id="IPR001387">
    <property type="entry name" value="Cro/C1-type_HTH"/>
</dbReference>
<keyword evidence="1" id="KW-0238">DNA-binding</keyword>
<evidence type="ECO:0000313" key="4">
    <source>
        <dbReference type="EMBL" id="PYE13502.1"/>
    </source>
</evidence>
<dbReference type="Proteomes" id="UP000247591">
    <property type="component" value="Unassembled WGS sequence"/>
</dbReference>
<dbReference type="Gene3D" id="1.10.260.40">
    <property type="entry name" value="lambda repressor-like DNA-binding domains"/>
    <property type="match status" value="2"/>
</dbReference>
<accession>A0A318RD25</accession>
<dbReference type="RefSeq" id="WP_110471887.1">
    <property type="nucleotide sequence ID" value="NZ_QJSP01000016.1"/>
</dbReference>
<evidence type="ECO:0000256" key="2">
    <source>
        <dbReference type="SAM" id="MobiDB-lite"/>
    </source>
</evidence>
<organism evidence="4 5">
    <name type="scientific">Williamsia limnetica</name>
    <dbReference type="NCBI Taxonomy" id="882452"/>
    <lineage>
        <taxon>Bacteria</taxon>
        <taxon>Bacillati</taxon>
        <taxon>Actinomycetota</taxon>
        <taxon>Actinomycetes</taxon>
        <taxon>Mycobacteriales</taxon>
        <taxon>Nocardiaceae</taxon>
        <taxon>Williamsia</taxon>
    </lineage>
</organism>
<dbReference type="AlphaFoldDB" id="A0A318RD25"/>
<protein>
    <submittedName>
        <fullName evidence="4">Helix-turn-helix protein</fullName>
    </submittedName>
</protein>
<gene>
    <name evidence="4" type="ORF">DFR67_11656</name>
</gene>
<dbReference type="GO" id="GO:0003700">
    <property type="term" value="F:DNA-binding transcription factor activity"/>
    <property type="evidence" value="ECO:0007669"/>
    <property type="project" value="TreeGrafter"/>
</dbReference>
<dbReference type="EMBL" id="QJSP01000016">
    <property type="protein sequence ID" value="PYE13502.1"/>
    <property type="molecule type" value="Genomic_DNA"/>
</dbReference>
<keyword evidence="5" id="KW-1185">Reference proteome</keyword>
<dbReference type="InterPro" id="IPR010982">
    <property type="entry name" value="Lambda_DNA-bd_dom_sf"/>
</dbReference>
<dbReference type="PANTHER" id="PTHR46797">
    <property type="entry name" value="HTH-TYPE TRANSCRIPTIONAL REGULATOR"/>
    <property type="match status" value="1"/>
</dbReference>
<evidence type="ECO:0000259" key="3">
    <source>
        <dbReference type="PROSITE" id="PS50943"/>
    </source>
</evidence>
<proteinExistence type="predicted"/>
<feature type="region of interest" description="Disordered" evidence="2">
    <location>
        <begin position="1"/>
        <end position="31"/>
    </location>
</feature>
<sequence length="180" mass="18949">MSGHNEDGQGVGGVNGGEAVRRVPRGGTAGFSPAALRRALERHNLAIEDLADEIGVSRQAVSSWLGGVTTPSPASLVSTAKAVGLTPADLTPGVSDHPYLADLRGRAGLTQTEVAKSLGMAKSVLSDIERGRRAPDPSLVTLMAPLYAVSEKALRAAWDRGVEDRAHVREARSRARRRVK</sequence>
<dbReference type="PANTHER" id="PTHR46797:SF1">
    <property type="entry name" value="METHYLPHOSPHONATE SYNTHASE"/>
    <property type="match status" value="1"/>
</dbReference>
<feature type="domain" description="HTH cro/C1-type" evidence="3">
    <location>
        <begin position="100"/>
        <end position="154"/>
    </location>
</feature>
<dbReference type="CDD" id="cd00093">
    <property type="entry name" value="HTH_XRE"/>
    <property type="match status" value="2"/>
</dbReference>
<reference evidence="4 5" key="1">
    <citation type="submission" date="2018-06" db="EMBL/GenBank/DDBJ databases">
        <title>Genomic Encyclopedia of Type Strains, Phase IV (KMG-IV): sequencing the most valuable type-strain genomes for metagenomic binning, comparative biology and taxonomic classification.</title>
        <authorList>
            <person name="Goeker M."/>
        </authorList>
    </citation>
    <scope>NUCLEOTIDE SEQUENCE [LARGE SCALE GENOMIC DNA]</scope>
    <source>
        <strain evidence="4 5">DSM 45521</strain>
    </source>
</reference>
<feature type="domain" description="HTH cro/C1-type" evidence="3">
    <location>
        <begin position="36"/>
        <end position="90"/>
    </location>
</feature>
<evidence type="ECO:0000256" key="1">
    <source>
        <dbReference type="ARBA" id="ARBA00023125"/>
    </source>
</evidence>
<dbReference type="Pfam" id="PF13560">
    <property type="entry name" value="HTH_31"/>
    <property type="match status" value="1"/>
</dbReference>
<dbReference type="GO" id="GO:0005829">
    <property type="term" value="C:cytosol"/>
    <property type="evidence" value="ECO:0007669"/>
    <property type="project" value="TreeGrafter"/>
</dbReference>
<comment type="caution">
    <text evidence="4">The sequence shown here is derived from an EMBL/GenBank/DDBJ whole genome shotgun (WGS) entry which is preliminary data.</text>
</comment>
<dbReference type="GO" id="GO:0003677">
    <property type="term" value="F:DNA binding"/>
    <property type="evidence" value="ECO:0007669"/>
    <property type="project" value="UniProtKB-KW"/>
</dbReference>
<dbReference type="SMART" id="SM00530">
    <property type="entry name" value="HTH_XRE"/>
    <property type="match status" value="2"/>
</dbReference>
<dbReference type="OrthoDB" id="9801008at2"/>
<dbReference type="PROSITE" id="PS50943">
    <property type="entry name" value="HTH_CROC1"/>
    <property type="match status" value="2"/>
</dbReference>
<dbReference type="Pfam" id="PF01381">
    <property type="entry name" value="HTH_3"/>
    <property type="match status" value="1"/>
</dbReference>